<proteinExistence type="predicted"/>
<evidence type="ECO:0000256" key="2">
    <source>
        <dbReference type="ARBA" id="ARBA00004370"/>
    </source>
</evidence>
<dbReference type="PANTHER" id="PTHR48182:SF2">
    <property type="entry name" value="PROTEIN SERAC1"/>
    <property type="match status" value="1"/>
</dbReference>
<name>A0ABT0VUB0_STRGI</name>
<accession>A0ABT0VUB0</accession>
<dbReference type="PANTHER" id="PTHR48182">
    <property type="entry name" value="PROTEIN SERAC1"/>
    <property type="match status" value="1"/>
</dbReference>
<feature type="compositionally biased region" description="Polar residues" evidence="5">
    <location>
        <begin position="1"/>
        <end position="10"/>
    </location>
</feature>
<dbReference type="Proteomes" id="UP001523263">
    <property type="component" value="Unassembled WGS sequence"/>
</dbReference>
<dbReference type="EMBL" id="JAMQBH010000007">
    <property type="protein sequence ID" value="MCM2514817.1"/>
    <property type="molecule type" value="Genomic_DNA"/>
</dbReference>
<gene>
    <name evidence="7" type="ORF">NC658_16315</name>
</gene>
<dbReference type="InterPro" id="IPR000073">
    <property type="entry name" value="AB_hydrolase_1"/>
</dbReference>
<keyword evidence="4" id="KW-0472">Membrane</keyword>
<organism evidence="7 8">
    <name type="scientific">Streptomyces griseoincarnatus</name>
    <dbReference type="NCBI Taxonomy" id="29305"/>
    <lineage>
        <taxon>Bacteria</taxon>
        <taxon>Bacillati</taxon>
        <taxon>Actinomycetota</taxon>
        <taxon>Actinomycetes</taxon>
        <taxon>Kitasatosporales</taxon>
        <taxon>Streptomycetaceae</taxon>
        <taxon>Streptomyces</taxon>
        <taxon>Streptomyces griseoincarnatus group</taxon>
    </lineage>
</organism>
<reference evidence="7 8" key="1">
    <citation type="submission" date="2022-06" db="EMBL/GenBank/DDBJ databases">
        <title>Whole genome sequence of Streptomyces griseoincarnatus RB7AG.</title>
        <authorList>
            <person name="Ray L."/>
            <person name="Behera S."/>
            <person name="Panda A.N."/>
        </authorList>
    </citation>
    <scope>NUCLEOTIDE SEQUENCE [LARGE SCALE GENOMIC DNA]</scope>
    <source>
        <strain evidence="7 8">RB7AG</strain>
    </source>
</reference>
<feature type="domain" description="AB hydrolase-1" evidence="6">
    <location>
        <begin position="35"/>
        <end position="195"/>
    </location>
</feature>
<evidence type="ECO:0000256" key="4">
    <source>
        <dbReference type="ARBA" id="ARBA00023136"/>
    </source>
</evidence>
<evidence type="ECO:0000313" key="8">
    <source>
        <dbReference type="Proteomes" id="UP001523263"/>
    </source>
</evidence>
<evidence type="ECO:0000256" key="5">
    <source>
        <dbReference type="SAM" id="MobiDB-lite"/>
    </source>
</evidence>
<dbReference type="Gene3D" id="3.40.50.1820">
    <property type="entry name" value="alpha/beta hydrolase"/>
    <property type="match status" value="1"/>
</dbReference>
<dbReference type="SUPFAM" id="SSF53474">
    <property type="entry name" value="alpha/beta-Hydrolases"/>
    <property type="match status" value="1"/>
</dbReference>
<protein>
    <recommendedName>
        <fullName evidence="6">AB hydrolase-1 domain-containing protein</fullName>
    </recommendedName>
</protein>
<dbReference type="Pfam" id="PF12697">
    <property type="entry name" value="Abhydrolase_6"/>
    <property type="match status" value="1"/>
</dbReference>
<evidence type="ECO:0000313" key="7">
    <source>
        <dbReference type="EMBL" id="MCM2514817.1"/>
    </source>
</evidence>
<dbReference type="InterPro" id="IPR029058">
    <property type="entry name" value="AB_hydrolase_fold"/>
</dbReference>
<keyword evidence="3" id="KW-0256">Endoplasmic reticulum</keyword>
<comment type="subcellular location">
    <subcellularLocation>
        <location evidence="1">Endoplasmic reticulum</location>
    </subcellularLocation>
    <subcellularLocation>
        <location evidence="2">Membrane</location>
    </subcellularLocation>
</comment>
<keyword evidence="8" id="KW-1185">Reference proteome</keyword>
<evidence type="ECO:0000259" key="6">
    <source>
        <dbReference type="Pfam" id="PF12697"/>
    </source>
</evidence>
<evidence type="ECO:0000256" key="1">
    <source>
        <dbReference type="ARBA" id="ARBA00004240"/>
    </source>
</evidence>
<dbReference type="InterPro" id="IPR052374">
    <property type="entry name" value="SERAC1"/>
</dbReference>
<dbReference type="RefSeq" id="WP_251098657.1">
    <property type="nucleotide sequence ID" value="NZ_JAMQBH010000007.1"/>
</dbReference>
<feature type="region of interest" description="Disordered" evidence="5">
    <location>
        <begin position="1"/>
        <end position="24"/>
    </location>
</feature>
<sequence length="455" mass="50483">MQRFKQNSFTKKPFGKSHSMNLHKQGSGSARTVAVFVHGLNGSGYGTWKAWPRILFEGGSGFPPIDVALFYYPSLFKAAYRLQPGANIDLQAQQLAEHLQELSKEYDEIYLIAHSLGGLVAEAAVSLYLTDLVIRERDCLPVSPIAAIFLMASPLAGSGKALLLFSFFRDVRRLRLLSKDQERYAQFFNSHVQVQCLASEGKYRFIVPRYAGIATLDVAVSPTSASGSIPNEQRRQFRGTHFSVVKPKSPTDPQHAWLLACLRDVQEMRAQWHRNAKQKKLATVLQDDAASDVFVTRLESERRRSAWDIIYNRVRAEASTSYVDVLDYSHVKADTKVDLLIAVNQASGVIAGSHASNHVVASAVEAFESGAAVDVGICPVGEEHPEAESEVGNLLPAGARNKFYIEGADDDDTMGEVIGGWIDALLHRHPSRQAIKNRHRILRLSYDAYEEAEEL</sequence>
<comment type="caution">
    <text evidence="7">The sequence shown here is derived from an EMBL/GenBank/DDBJ whole genome shotgun (WGS) entry which is preliminary data.</text>
</comment>
<evidence type="ECO:0000256" key="3">
    <source>
        <dbReference type="ARBA" id="ARBA00022824"/>
    </source>
</evidence>